<accession>A0A1C7NEY9</accession>
<gene>
    <name evidence="1" type="ORF">A0J61_04270</name>
</gene>
<dbReference type="Proteomes" id="UP000093000">
    <property type="component" value="Unassembled WGS sequence"/>
</dbReference>
<dbReference type="EMBL" id="LUGH01000205">
    <property type="protein sequence ID" value="OBZ87675.1"/>
    <property type="molecule type" value="Genomic_DNA"/>
</dbReference>
<evidence type="ECO:0000313" key="2">
    <source>
        <dbReference type="Proteomes" id="UP000093000"/>
    </source>
</evidence>
<dbReference type="AlphaFoldDB" id="A0A1C7NEY9"/>
<keyword evidence="2" id="KW-1185">Reference proteome</keyword>
<organism evidence="1 2">
    <name type="scientific">Choanephora cucurbitarum</name>
    <dbReference type="NCBI Taxonomy" id="101091"/>
    <lineage>
        <taxon>Eukaryota</taxon>
        <taxon>Fungi</taxon>
        <taxon>Fungi incertae sedis</taxon>
        <taxon>Mucoromycota</taxon>
        <taxon>Mucoromycotina</taxon>
        <taxon>Mucoromycetes</taxon>
        <taxon>Mucorales</taxon>
        <taxon>Mucorineae</taxon>
        <taxon>Choanephoraceae</taxon>
        <taxon>Choanephoroideae</taxon>
        <taxon>Choanephora</taxon>
    </lineage>
</organism>
<reference evidence="1 2" key="1">
    <citation type="submission" date="2016-03" db="EMBL/GenBank/DDBJ databases">
        <title>Choanephora cucurbitarum.</title>
        <authorList>
            <person name="Min B."/>
            <person name="Park H."/>
            <person name="Park J.-H."/>
            <person name="Shin H.-D."/>
            <person name="Choi I.-G."/>
        </authorList>
    </citation>
    <scope>NUCLEOTIDE SEQUENCE [LARGE SCALE GENOMIC DNA]</scope>
    <source>
        <strain evidence="1 2">KUS-F28377</strain>
    </source>
</reference>
<comment type="caution">
    <text evidence="1">The sequence shown here is derived from an EMBL/GenBank/DDBJ whole genome shotgun (WGS) entry which is preliminary data.</text>
</comment>
<protein>
    <submittedName>
        <fullName evidence="1">Uncharacterized protein</fullName>
    </submittedName>
</protein>
<dbReference type="InParanoid" id="A0A1C7NEY9"/>
<name>A0A1C7NEY9_9FUNG</name>
<sequence>MFLFTSTAEHIMPIKIVFPQRKFVEAVGSSHASYKPVVLTFKNATVNTLNPKVPEQTPGYFGEENTYTMAVVLNDNNSKLIHTVELTALKGNCLVLVKKQLPFMFSFVMATNKLPVQSPSKSTQSSFVTFLLLQYKPSHNMLANPEKETRLK</sequence>
<evidence type="ECO:0000313" key="1">
    <source>
        <dbReference type="EMBL" id="OBZ87675.1"/>
    </source>
</evidence>
<proteinExistence type="predicted"/>